<dbReference type="EMBL" id="CM000141">
    <property type="protein sequence ID" value="EAZ30087.1"/>
    <property type="molecule type" value="Genomic_DNA"/>
</dbReference>
<name>Q7XVV7_ORYSJ</name>
<reference evidence="3" key="3">
    <citation type="journal article" date="2005" name="PLoS Biol.">
        <title>The genomes of Oryza sativa: a history of duplications.</title>
        <authorList>
            <person name="Yu J."/>
            <person name="Wang J."/>
            <person name="Lin W."/>
            <person name="Li S."/>
            <person name="Li H."/>
            <person name="Zhou J."/>
            <person name="Ni P."/>
            <person name="Dong W."/>
            <person name="Hu S."/>
            <person name="Zeng C."/>
            <person name="Zhang J."/>
            <person name="Zhang Y."/>
            <person name="Li R."/>
            <person name="Xu Z."/>
            <person name="Li S."/>
            <person name="Li X."/>
            <person name="Zheng H."/>
            <person name="Cong L."/>
            <person name="Lin L."/>
            <person name="Yin J."/>
            <person name="Geng J."/>
            <person name="Li G."/>
            <person name="Shi J."/>
            <person name="Liu J."/>
            <person name="Lv H."/>
            <person name="Li J."/>
            <person name="Wang J."/>
            <person name="Deng Y."/>
            <person name="Ran L."/>
            <person name="Shi X."/>
            <person name="Wang X."/>
            <person name="Wu Q."/>
            <person name="Li C."/>
            <person name="Ren X."/>
            <person name="Wang J."/>
            <person name="Wang X."/>
            <person name="Li D."/>
            <person name="Liu D."/>
            <person name="Zhang X."/>
            <person name="Ji Z."/>
            <person name="Zhao W."/>
            <person name="Sun Y."/>
            <person name="Zhang Z."/>
            <person name="Bao J."/>
            <person name="Han Y."/>
            <person name="Dong L."/>
            <person name="Ji J."/>
            <person name="Chen P."/>
            <person name="Wu S."/>
            <person name="Liu J."/>
            <person name="Xiao Y."/>
            <person name="Bu D."/>
            <person name="Tan J."/>
            <person name="Yang L."/>
            <person name="Ye C."/>
            <person name="Zhang J."/>
            <person name="Xu J."/>
            <person name="Zhou Y."/>
            <person name="Yu Y."/>
            <person name="Zhang B."/>
            <person name="Zhuang S."/>
            <person name="Wei H."/>
            <person name="Liu B."/>
            <person name="Lei M."/>
            <person name="Yu H."/>
            <person name="Li Y."/>
            <person name="Xu H."/>
            <person name="Wei S."/>
            <person name="He X."/>
            <person name="Fang L."/>
            <person name="Zhang Z."/>
            <person name="Zhang Y."/>
            <person name="Huang X."/>
            <person name="Su Z."/>
            <person name="Tong W."/>
            <person name="Li J."/>
            <person name="Tong Z."/>
            <person name="Li S."/>
            <person name="Ye J."/>
            <person name="Wang L."/>
            <person name="Fang L."/>
            <person name="Lei T."/>
            <person name="Chen C."/>
            <person name="Chen H."/>
            <person name="Xu Z."/>
            <person name="Li H."/>
            <person name="Huang H."/>
            <person name="Zhang F."/>
            <person name="Xu H."/>
            <person name="Li N."/>
            <person name="Zhao C."/>
            <person name="Li S."/>
            <person name="Dong L."/>
            <person name="Huang Y."/>
            <person name="Li L."/>
            <person name="Xi Y."/>
            <person name="Qi Q."/>
            <person name="Li W."/>
            <person name="Zhang B."/>
            <person name="Hu W."/>
            <person name="Zhang Y."/>
            <person name="Tian X."/>
            <person name="Jiao Y."/>
            <person name="Liang X."/>
            <person name="Jin J."/>
            <person name="Gao L."/>
            <person name="Zheng W."/>
            <person name="Hao B."/>
            <person name="Liu S."/>
            <person name="Wang W."/>
            <person name="Yuan L."/>
            <person name="Cao M."/>
            <person name="McDermott J."/>
            <person name="Samudrala R."/>
            <person name="Wang J."/>
            <person name="Wong G.K."/>
            <person name="Yang H."/>
        </authorList>
    </citation>
    <scope>NUCLEOTIDE SEQUENCE [LARGE SCALE GENOMIC DNA]</scope>
</reference>
<reference evidence="4" key="4">
    <citation type="journal article" date="2008" name="Nucleic Acids Res.">
        <title>The rice annotation project database (RAP-DB): 2008 update.</title>
        <authorList>
            <consortium name="The rice annotation project (RAP)"/>
        </authorList>
    </citation>
    <scope>GENOME REANNOTATION</scope>
    <source>
        <strain evidence="4">cv. Nipponbare</strain>
    </source>
</reference>
<reference evidence="2" key="1">
    <citation type="journal article" date="2002" name="Nature">
        <title>Sequence and analysis of rice chromosome 4.</title>
        <authorList>
            <person name="Feng Q."/>
            <person name="Zhang Y."/>
            <person name="Hao P."/>
            <person name="Wang S."/>
            <person name="Fu G."/>
            <person name="Huang Y."/>
            <person name="Li Y."/>
            <person name="Zhu J."/>
            <person name="Liu Y."/>
            <person name="Hu X."/>
            <person name="Jia P."/>
            <person name="Zhang Y."/>
            <person name="Zhao Q."/>
            <person name="Ying K."/>
            <person name="Yu S."/>
            <person name="Tang Y."/>
            <person name="Weng Q."/>
            <person name="Zhang L."/>
            <person name="Lu Y."/>
            <person name="Mu J."/>
            <person name="Lu Y."/>
            <person name="Zhang L.S."/>
            <person name="Yu Z."/>
            <person name="Fan D."/>
            <person name="Liu X."/>
            <person name="Lu T."/>
            <person name="Li C."/>
            <person name="Wu Y."/>
            <person name="Sun T."/>
            <person name="Lei H."/>
            <person name="Li T."/>
            <person name="Hu H."/>
            <person name="Guan J."/>
            <person name="Wu M."/>
            <person name="Zhang R."/>
            <person name="Zhou B."/>
            <person name="Chen Z."/>
            <person name="Chen L."/>
            <person name="Jin Z."/>
            <person name="Wang R."/>
            <person name="Yin H."/>
            <person name="Cai Z."/>
            <person name="Ren S."/>
            <person name="Lv G."/>
            <person name="Gu W."/>
            <person name="Zhu G."/>
            <person name="Tu Y."/>
            <person name="Jia J."/>
            <person name="Zhang Y."/>
            <person name="Chen J."/>
            <person name="Kang H."/>
            <person name="Chen X."/>
            <person name="Shao C."/>
            <person name="Sun Y."/>
            <person name="Hu Q."/>
            <person name="Zhang X."/>
            <person name="Zhang W."/>
            <person name="Wang L."/>
            <person name="Ding C."/>
            <person name="Sheng H."/>
            <person name="Gu J."/>
            <person name="Chen S."/>
            <person name="Ni L."/>
            <person name="Zhu F."/>
            <person name="Chen W."/>
            <person name="Lan L."/>
            <person name="Lai Y."/>
            <person name="Cheng Z."/>
            <person name="Gu M."/>
            <person name="Jiang J."/>
            <person name="Li J."/>
            <person name="Hong G."/>
            <person name="Xue Y."/>
            <person name="Han B."/>
        </authorList>
    </citation>
    <scope>NUCLEOTIDE SEQUENCE</scope>
</reference>
<accession>Q7XVV7</accession>
<sequence length="95" mass="10235">MAAPPCAQPWYRSNRTPVAREWGNGVGVGLGSVGLVKQRLMVAAATPSPGKDRMARRAESPLPSIRGGRSTAPLAHRYGEALRLPEMEAEEEQPE</sequence>
<evidence type="ECO:0000313" key="3">
    <source>
        <dbReference type="EMBL" id="EAZ30087.1"/>
    </source>
</evidence>
<dbReference type="AlphaFoldDB" id="Q7XVV7"/>
<reference evidence="4" key="2">
    <citation type="journal article" date="2005" name="Nature">
        <title>The map-based sequence of the rice genome.</title>
        <authorList>
            <consortium name="International rice genome sequencing project (IRGSP)"/>
            <person name="Matsumoto T."/>
            <person name="Wu J."/>
            <person name="Kanamori H."/>
            <person name="Katayose Y."/>
            <person name="Fujisawa M."/>
            <person name="Namiki N."/>
            <person name="Mizuno H."/>
            <person name="Yamamoto K."/>
            <person name="Antonio B.A."/>
            <person name="Baba T."/>
            <person name="Sakata K."/>
            <person name="Nagamura Y."/>
            <person name="Aoki H."/>
            <person name="Arikawa K."/>
            <person name="Arita K."/>
            <person name="Bito T."/>
            <person name="Chiden Y."/>
            <person name="Fujitsuka N."/>
            <person name="Fukunaka R."/>
            <person name="Hamada M."/>
            <person name="Harada C."/>
            <person name="Hayashi A."/>
            <person name="Hijishita S."/>
            <person name="Honda M."/>
            <person name="Hosokawa S."/>
            <person name="Ichikawa Y."/>
            <person name="Idonuma A."/>
            <person name="Iijima M."/>
            <person name="Ikeda M."/>
            <person name="Ikeno M."/>
            <person name="Ito K."/>
            <person name="Ito S."/>
            <person name="Ito T."/>
            <person name="Ito Y."/>
            <person name="Ito Y."/>
            <person name="Iwabuchi A."/>
            <person name="Kamiya K."/>
            <person name="Karasawa W."/>
            <person name="Kurita K."/>
            <person name="Katagiri S."/>
            <person name="Kikuta A."/>
            <person name="Kobayashi H."/>
            <person name="Kobayashi N."/>
            <person name="Machita K."/>
            <person name="Maehara T."/>
            <person name="Masukawa M."/>
            <person name="Mizubayashi T."/>
            <person name="Mukai Y."/>
            <person name="Nagasaki H."/>
            <person name="Nagata Y."/>
            <person name="Naito S."/>
            <person name="Nakashima M."/>
            <person name="Nakama Y."/>
            <person name="Nakamichi Y."/>
            <person name="Nakamura M."/>
            <person name="Meguro A."/>
            <person name="Negishi M."/>
            <person name="Ohta I."/>
            <person name="Ohta T."/>
            <person name="Okamoto M."/>
            <person name="Ono N."/>
            <person name="Saji S."/>
            <person name="Sakaguchi M."/>
            <person name="Sakai K."/>
            <person name="Shibata M."/>
            <person name="Shimokawa T."/>
            <person name="Song J."/>
            <person name="Takazaki Y."/>
            <person name="Terasawa K."/>
            <person name="Tsugane M."/>
            <person name="Tsuji K."/>
            <person name="Ueda S."/>
            <person name="Waki K."/>
            <person name="Yamagata H."/>
            <person name="Yamamoto M."/>
            <person name="Yamamoto S."/>
            <person name="Yamane H."/>
            <person name="Yoshiki S."/>
            <person name="Yoshihara R."/>
            <person name="Yukawa K."/>
            <person name="Zhong H."/>
            <person name="Yano M."/>
            <person name="Yuan Q."/>
            <person name="Ouyang S."/>
            <person name="Liu J."/>
            <person name="Jones K.M."/>
            <person name="Gansberger K."/>
            <person name="Moffat K."/>
            <person name="Hill J."/>
            <person name="Bera J."/>
            <person name="Fadrosh D."/>
            <person name="Jin S."/>
            <person name="Johri S."/>
            <person name="Kim M."/>
            <person name="Overton L."/>
            <person name="Reardon M."/>
            <person name="Tsitrin T."/>
            <person name="Vuong H."/>
            <person name="Weaver B."/>
            <person name="Ciecko A."/>
            <person name="Tallon L."/>
            <person name="Jackson J."/>
            <person name="Pai G."/>
            <person name="Aken S.V."/>
            <person name="Utterback T."/>
            <person name="Reidmuller S."/>
            <person name="Feldblyum T."/>
            <person name="Hsiao J."/>
            <person name="Zismann V."/>
            <person name="Iobst S."/>
            <person name="de Vazeille A.R."/>
            <person name="Buell C.R."/>
            <person name="Ying K."/>
            <person name="Li Y."/>
            <person name="Lu T."/>
            <person name="Huang Y."/>
            <person name="Zhao Q."/>
            <person name="Feng Q."/>
            <person name="Zhang L."/>
            <person name="Zhu J."/>
            <person name="Weng Q."/>
            <person name="Mu J."/>
            <person name="Lu Y."/>
            <person name="Fan D."/>
            <person name="Liu Y."/>
            <person name="Guan J."/>
            <person name="Zhang Y."/>
            <person name="Yu S."/>
            <person name="Liu X."/>
            <person name="Zhang Y."/>
            <person name="Hong G."/>
            <person name="Han B."/>
            <person name="Choisne N."/>
            <person name="Demange N."/>
            <person name="Orjeda G."/>
            <person name="Samain S."/>
            <person name="Cattolico L."/>
            <person name="Pelletier E."/>
            <person name="Couloux A."/>
            <person name="Segurens B."/>
            <person name="Wincker P."/>
            <person name="D'Hont A."/>
            <person name="Scarpelli C."/>
            <person name="Weissenbach J."/>
            <person name="Salanoubat M."/>
            <person name="Quetier F."/>
            <person name="Yu Y."/>
            <person name="Kim H.R."/>
            <person name="Rambo T."/>
            <person name="Currie J."/>
            <person name="Collura K."/>
            <person name="Luo M."/>
            <person name="Yang T."/>
            <person name="Ammiraju J.S.S."/>
            <person name="Engler F."/>
            <person name="Soderlund C."/>
            <person name="Wing R.A."/>
            <person name="Palmer L.E."/>
            <person name="de la Bastide M."/>
            <person name="Spiegel L."/>
            <person name="Nascimento L."/>
            <person name="Zutavern T."/>
            <person name="O'Shaughnessy A."/>
            <person name="Dike S."/>
            <person name="Dedhia N."/>
            <person name="Preston R."/>
            <person name="Balija V."/>
            <person name="McCombie W.R."/>
            <person name="Chow T."/>
            <person name="Chen H."/>
            <person name="Chung M."/>
            <person name="Chen C."/>
            <person name="Shaw J."/>
            <person name="Wu H."/>
            <person name="Hsiao K."/>
            <person name="Chao Y."/>
            <person name="Chu M."/>
            <person name="Cheng C."/>
            <person name="Hour A."/>
            <person name="Lee P."/>
            <person name="Lin S."/>
            <person name="Lin Y."/>
            <person name="Liou J."/>
            <person name="Liu S."/>
            <person name="Hsing Y."/>
            <person name="Raghuvanshi S."/>
            <person name="Mohanty A."/>
            <person name="Bharti A.K."/>
            <person name="Gaur A."/>
            <person name="Gupta V."/>
            <person name="Kumar D."/>
            <person name="Ravi V."/>
            <person name="Vij S."/>
            <person name="Kapur A."/>
            <person name="Khurana P."/>
            <person name="Khurana P."/>
            <person name="Khurana J.P."/>
            <person name="Tyagi A.K."/>
            <person name="Gaikwad K."/>
            <person name="Singh A."/>
            <person name="Dalal V."/>
            <person name="Srivastava S."/>
            <person name="Dixit A."/>
            <person name="Pal A.K."/>
            <person name="Ghazi I.A."/>
            <person name="Yadav M."/>
            <person name="Pandit A."/>
            <person name="Bhargava A."/>
            <person name="Sureshbabu K."/>
            <person name="Batra K."/>
            <person name="Sharma T.R."/>
            <person name="Mohapatra T."/>
            <person name="Singh N.K."/>
            <person name="Messing J."/>
            <person name="Nelson A.B."/>
            <person name="Fuks G."/>
            <person name="Kavchok S."/>
            <person name="Keizer G."/>
            <person name="Linton E."/>
            <person name="Llaca V."/>
            <person name="Song R."/>
            <person name="Tanyolac B."/>
            <person name="Young S."/>
            <person name="Ho-Il K."/>
            <person name="Hahn J.H."/>
            <person name="Sangsakoo G."/>
            <person name="Vanavichit A."/>
            <person name="de Mattos Luiz.A.T."/>
            <person name="Zimmer P.D."/>
            <person name="Malone G."/>
            <person name="Dellagostin O."/>
            <person name="de Oliveira A.C."/>
            <person name="Bevan M."/>
            <person name="Bancroft I."/>
            <person name="Minx P."/>
            <person name="Cordum H."/>
            <person name="Wilson R."/>
            <person name="Cheng Z."/>
            <person name="Jin W."/>
            <person name="Jiang J."/>
            <person name="Leong S.A."/>
            <person name="Iwama H."/>
            <person name="Gojobori T."/>
            <person name="Itoh T."/>
            <person name="Niimura Y."/>
            <person name="Fujii Y."/>
            <person name="Habara T."/>
            <person name="Sakai H."/>
            <person name="Sato Y."/>
            <person name="Wilson G."/>
            <person name="Kumar K."/>
            <person name="McCouch S."/>
            <person name="Juretic N."/>
            <person name="Hoen D."/>
            <person name="Wright S."/>
            <person name="Bruskiewich R."/>
            <person name="Bureau T."/>
            <person name="Miyao A."/>
            <person name="Hirochika H."/>
            <person name="Nishikawa T."/>
            <person name="Kadowaki K."/>
            <person name="Sugiura M."/>
            <person name="Burr B."/>
            <person name="Sasaki T."/>
        </authorList>
    </citation>
    <scope>NUCLEOTIDE SEQUENCE [LARGE SCALE GENOMIC DNA]</scope>
    <source>
        <strain evidence="4">cv. Nipponbare</strain>
    </source>
</reference>
<organism evidence="3">
    <name type="scientific">Oryza sativa subsp. japonica</name>
    <name type="common">Rice</name>
    <dbReference type="NCBI Taxonomy" id="39947"/>
    <lineage>
        <taxon>Eukaryota</taxon>
        <taxon>Viridiplantae</taxon>
        <taxon>Streptophyta</taxon>
        <taxon>Embryophyta</taxon>
        <taxon>Tracheophyta</taxon>
        <taxon>Spermatophyta</taxon>
        <taxon>Magnoliopsida</taxon>
        <taxon>Liliopsida</taxon>
        <taxon>Poales</taxon>
        <taxon>Poaceae</taxon>
        <taxon>BOP clade</taxon>
        <taxon>Oryzoideae</taxon>
        <taxon>Oryzeae</taxon>
        <taxon>Oryzinae</taxon>
        <taxon>Oryza</taxon>
        <taxon>Oryza sativa</taxon>
    </lineage>
</organism>
<dbReference type="Proteomes" id="UP000000763">
    <property type="component" value="Chromosome 4"/>
</dbReference>
<dbReference type="Proteomes" id="UP000007752">
    <property type="component" value="Chromosome 4"/>
</dbReference>
<evidence type="ECO:0000256" key="1">
    <source>
        <dbReference type="SAM" id="MobiDB-lite"/>
    </source>
</evidence>
<gene>
    <name evidence="3" type="ORF">OsJ_14149</name>
    <name evidence="2" type="ORF">OSJNBa0065J03.15</name>
</gene>
<evidence type="ECO:0000313" key="4">
    <source>
        <dbReference type="Proteomes" id="UP000000763"/>
    </source>
</evidence>
<proteinExistence type="predicted"/>
<evidence type="ECO:0000313" key="2">
    <source>
        <dbReference type="EMBL" id="CAD40419.3"/>
    </source>
</evidence>
<protein>
    <submittedName>
        <fullName evidence="2">OSJNBa0065J03.15 protein</fullName>
    </submittedName>
</protein>
<accession>A3ARZ8</accession>
<dbReference type="EMBL" id="AL731615">
    <property type="protein sequence ID" value="CAD40419.3"/>
    <property type="molecule type" value="Genomic_DNA"/>
</dbReference>
<reference evidence="3" key="5">
    <citation type="submission" date="2008-12" db="EMBL/GenBank/DDBJ databases">
        <title>Improved gene annotation of the rice (Oryza sativa) genomes.</title>
        <authorList>
            <person name="Wang J."/>
            <person name="Li R."/>
            <person name="Fan W."/>
            <person name="Huang Q."/>
            <person name="Zhang J."/>
            <person name="Zhou Y."/>
            <person name="Hu Y."/>
            <person name="Zi S."/>
            <person name="Li J."/>
            <person name="Ni P."/>
            <person name="Zheng H."/>
            <person name="Zhang Y."/>
            <person name="Zhao M."/>
            <person name="Hao Q."/>
            <person name="McDermott J."/>
            <person name="Samudrala R."/>
            <person name="Kristiansen K."/>
            <person name="Wong G.K.-S."/>
        </authorList>
    </citation>
    <scope>NUCLEOTIDE SEQUENCE</scope>
</reference>
<feature type="region of interest" description="Disordered" evidence="1">
    <location>
        <begin position="45"/>
        <end position="73"/>
    </location>
</feature>
<feature type="compositionally biased region" description="Basic and acidic residues" evidence="1">
    <location>
        <begin position="50"/>
        <end position="59"/>
    </location>
</feature>